<keyword evidence="3" id="KW-1185">Reference proteome</keyword>
<gene>
    <name evidence="2" type="ORF">MCOR_40495</name>
</gene>
<dbReference type="EMBL" id="CACVKT020007275">
    <property type="protein sequence ID" value="CAC5406983.1"/>
    <property type="molecule type" value="Genomic_DNA"/>
</dbReference>
<feature type="region of interest" description="Disordered" evidence="1">
    <location>
        <begin position="45"/>
        <end position="67"/>
    </location>
</feature>
<accession>A0A6J8DE89</accession>
<proteinExistence type="predicted"/>
<name>A0A6J8DE89_MYTCO</name>
<protein>
    <submittedName>
        <fullName evidence="2">Uncharacterized protein</fullName>
    </submittedName>
</protein>
<organism evidence="2 3">
    <name type="scientific">Mytilus coruscus</name>
    <name type="common">Sea mussel</name>
    <dbReference type="NCBI Taxonomy" id="42192"/>
    <lineage>
        <taxon>Eukaryota</taxon>
        <taxon>Metazoa</taxon>
        <taxon>Spiralia</taxon>
        <taxon>Lophotrochozoa</taxon>
        <taxon>Mollusca</taxon>
        <taxon>Bivalvia</taxon>
        <taxon>Autobranchia</taxon>
        <taxon>Pteriomorphia</taxon>
        <taxon>Mytilida</taxon>
        <taxon>Mytiloidea</taxon>
        <taxon>Mytilidae</taxon>
        <taxon>Mytilinae</taxon>
        <taxon>Mytilus</taxon>
    </lineage>
</organism>
<evidence type="ECO:0000256" key="1">
    <source>
        <dbReference type="SAM" id="MobiDB-lite"/>
    </source>
</evidence>
<dbReference type="AlphaFoldDB" id="A0A6J8DE89"/>
<reference evidence="2 3" key="1">
    <citation type="submission" date="2020-06" db="EMBL/GenBank/DDBJ databases">
        <authorList>
            <person name="Li R."/>
            <person name="Bekaert M."/>
        </authorList>
    </citation>
    <scope>NUCLEOTIDE SEQUENCE [LARGE SCALE GENOMIC DNA]</scope>
    <source>
        <strain evidence="3">wild</strain>
    </source>
</reference>
<evidence type="ECO:0000313" key="3">
    <source>
        <dbReference type="Proteomes" id="UP000507470"/>
    </source>
</evidence>
<dbReference type="Proteomes" id="UP000507470">
    <property type="component" value="Unassembled WGS sequence"/>
</dbReference>
<sequence>MQLERHQDACHIEMVYLKFRRILSPLSPTRKYNVVSLASEQASMQSPTLHTTRKLSPSLPDESQTHSNRTTSYVSLFHLKPRAFSAIKDIVELMLVIFQELTERKNDRQSLQIDDFTKVILSSFWRDMIPKRELKMTNNINQFCNVVTEKQGTICAVNEWEQEEPTISLEEDASMEEYDPLFISYHCPLYPGGRRWTPDCPLHCKMQGDDMVLDRDRPGD</sequence>
<evidence type="ECO:0000313" key="2">
    <source>
        <dbReference type="EMBL" id="CAC5406983.1"/>
    </source>
</evidence>